<evidence type="ECO:0000259" key="1">
    <source>
        <dbReference type="Pfam" id="PF01978"/>
    </source>
</evidence>
<dbReference type="SUPFAM" id="SSF46785">
    <property type="entry name" value="Winged helix' DNA-binding domain"/>
    <property type="match status" value="1"/>
</dbReference>
<feature type="domain" description="TiaS-like TCKD" evidence="2">
    <location>
        <begin position="210"/>
        <end position="282"/>
    </location>
</feature>
<reference evidence="3" key="1">
    <citation type="journal article" date="2015" name="Proc. Natl. Acad. Sci. U.S.A.">
        <title>Networks of energetic and metabolic interactions define dynamics in microbial communities.</title>
        <authorList>
            <person name="Embree M."/>
            <person name="Liu J.K."/>
            <person name="Al-Bassam M.M."/>
            <person name="Zengler K."/>
        </authorList>
    </citation>
    <scope>NUCLEOTIDE SEQUENCE</scope>
</reference>
<dbReference type="PANTHER" id="PTHR40705">
    <property type="entry name" value="TRNA(ILE2) 2-AGMATINYLCYTIDINE SYNTHETASE TIAS"/>
    <property type="match status" value="1"/>
</dbReference>
<dbReference type="InterPro" id="IPR002831">
    <property type="entry name" value="Tscrpt_reg_TrmB_N"/>
</dbReference>
<feature type="domain" description="Transcription regulator TrmB N-terminal" evidence="1">
    <location>
        <begin position="21"/>
        <end position="68"/>
    </location>
</feature>
<sequence>MSRVLERRKQFLRLMRQFTLDKGHFTVAEIADETDVPRSTVQDWVNRLIDEGCVIVREGKRGRHAAQYVASSVVPSSTCRRIFTTIDNDTVEIYHECMSGGCAAFCEFHHTRAGGALSGIHRDGTLLRERARLCKDDVDIGLYPSSAVGIGGVQRDGDYIIQHIRCIGGPAYSLTDMMSLAEGVCTVTVRRTGPIVEGDVITRALSYVAIGIDDTDSSEGGATFALAIALLQHLSRMDGVMPIGHRVAMLYPAHEPRTAGNSCSCIEIAAEPALIGKIEESAFRFVADEAISPEWGIAIKQGFSVPEGLRRYGKLVRETDITEELAEKTAERYGVRLHGGRGIIGALAAVSLIGLPHDILLDPQKDVCE</sequence>
<dbReference type="AlphaFoldDB" id="A0A0W8FEA0"/>
<evidence type="ECO:0000313" key="3">
    <source>
        <dbReference type="EMBL" id="KUG19222.1"/>
    </source>
</evidence>
<dbReference type="Gene3D" id="3.30.70.2200">
    <property type="match status" value="1"/>
</dbReference>
<dbReference type="Pfam" id="PF01978">
    <property type="entry name" value="TrmB"/>
    <property type="match status" value="1"/>
</dbReference>
<dbReference type="Gene3D" id="1.10.10.10">
    <property type="entry name" value="Winged helix-like DNA-binding domain superfamily/Winged helix DNA-binding domain"/>
    <property type="match status" value="1"/>
</dbReference>
<comment type="caution">
    <text evidence="3">The sequence shown here is derived from an EMBL/GenBank/DDBJ whole genome shotgun (WGS) entry which is preliminary data.</text>
</comment>
<accession>A0A0W8FEA0</accession>
<dbReference type="PANTHER" id="PTHR40705:SF2">
    <property type="entry name" value="DUF1743 DOMAIN-CONTAINING PROTEIN"/>
    <property type="match status" value="1"/>
</dbReference>
<evidence type="ECO:0000259" key="2">
    <source>
        <dbReference type="Pfam" id="PF22641"/>
    </source>
</evidence>
<proteinExistence type="predicted"/>
<dbReference type="Pfam" id="PF22641">
    <property type="entry name" value="TiaS_TCKD"/>
    <property type="match status" value="1"/>
</dbReference>
<organism evidence="3">
    <name type="scientific">hydrocarbon metagenome</name>
    <dbReference type="NCBI Taxonomy" id="938273"/>
    <lineage>
        <taxon>unclassified sequences</taxon>
        <taxon>metagenomes</taxon>
        <taxon>ecological metagenomes</taxon>
    </lineage>
</organism>
<protein>
    <submittedName>
        <fullName evidence="3">Ob-fold nucleic acid binding domain protein</fullName>
    </submittedName>
</protein>
<dbReference type="InterPro" id="IPR053870">
    <property type="entry name" value="TiaS-like_TCKD"/>
</dbReference>
<name>A0A0W8FEA0_9ZZZZ</name>
<dbReference type="EMBL" id="LNQE01001314">
    <property type="protein sequence ID" value="KUG19222.1"/>
    <property type="molecule type" value="Genomic_DNA"/>
</dbReference>
<dbReference type="InterPro" id="IPR036388">
    <property type="entry name" value="WH-like_DNA-bd_sf"/>
</dbReference>
<dbReference type="InterPro" id="IPR036390">
    <property type="entry name" value="WH_DNA-bd_sf"/>
</dbReference>
<gene>
    <name evidence="3" type="ORF">ASZ90_011071</name>
</gene>